<evidence type="ECO:0000256" key="7">
    <source>
        <dbReference type="ARBA" id="ARBA00023015"/>
    </source>
</evidence>
<dbReference type="GO" id="GO:0003677">
    <property type="term" value="F:DNA binding"/>
    <property type="evidence" value="ECO:0007669"/>
    <property type="project" value="UniProtKB-KW"/>
</dbReference>
<dbReference type="SMART" id="SM00355">
    <property type="entry name" value="ZnF_C2H2"/>
    <property type="match status" value="5"/>
</dbReference>
<evidence type="ECO:0000256" key="11">
    <source>
        <dbReference type="PROSITE-ProRule" id="PRU00042"/>
    </source>
</evidence>
<evidence type="ECO:0000313" key="15">
    <source>
        <dbReference type="Proteomes" id="UP000028990"/>
    </source>
</evidence>
<feature type="domain" description="C2H2-type" evidence="13">
    <location>
        <begin position="185"/>
        <end position="212"/>
    </location>
</feature>
<evidence type="ECO:0000256" key="3">
    <source>
        <dbReference type="ARBA" id="ARBA00022723"/>
    </source>
</evidence>
<dbReference type="Gene3D" id="3.30.160.60">
    <property type="entry name" value="Classic Zinc Finger"/>
    <property type="match status" value="6"/>
</dbReference>
<accession>A0A091DJF2</accession>
<keyword evidence="3" id="KW-0479">Metal-binding</keyword>
<keyword evidence="7" id="KW-0805">Transcription regulation</keyword>
<feature type="region of interest" description="Disordered" evidence="12">
    <location>
        <begin position="53"/>
        <end position="108"/>
    </location>
</feature>
<dbReference type="PROSITE" id="PS00028">
    <property type="entry name" value="ZINC_FINGER_C2H2_1"/>
    <property type="match status" value="5"/>
</dbReference>
<sequence>MGTENKGMIPKEEISEEPQPYGPTLEKLPRVVYQVGREFGAACEEDILEGHLRESSEELIEQSPERRDFTSGLIIFKKSPSSEKDQENSESDRGCSPSPKLMTYQGDATARRNSEIIRHIRIHTGEKPYVCKECGKAFRGNSELLRHERIHTGEKPYECFECGKAFRRTSHLIVHQRIHTGEKPHQCNECARTFWDNSELLLHQKIHIGEKPYECNECEKTFSQHSQLIIHQRIHTGEKPYECQECQKTFSRSSHLLRHQSVHCME</sequence>
<dbReference type="Pfam" id="PF00096">
    <property type="entry name" value="zf-C2H2"/>
    <property type="match status" value="4"/>
</dbReference>
<evidence type="ECO:0000256" key="6">
    <source>
        <dbReference type="ARBA" id="ARBA00022833"/>
    </source>
</evidence>
<comment type="similarity">
    <text evidence="2">Belongs to the krueppel C2H2-type zinc-finger protein family.</text>
</comment>
<dbReference type="InterPro" id="IPR050826">
    <property type="entry name" value="Krueppel_C2H2_ZnFinger"/>
</dbReference>
<evidence type="ECO:0000256" key="1">
    <source>
        <dbReference type="ARBA" id="ARBA00004123"/>
    </source>
</evidence>
<keyword evidence="6" id="KW-0862">Zinc</keyword>
<feature type="domain" description="C2H2-type" evidence="13">
    <location>
        <begin position="129"/>
        <end position="156"/>
    </location>
</feature>
<protein>
    <submittedName>
        <fullName evidence="14">Zinc finger protein 3 like protein</fullName>
    </submittedName>
</protein>
<feature type="compositionally biased region" description="Basic and acidic residues" evidence="12">
    <location>
        <begin position="80"/>
        <end position="93"/>
    </location>
</feature>
<dbReference type="FunFam" id="3.30.160.60:FF:001697">
    <property type="entry name" value="zinc finger protein 623"/>
    <property type="match status" value="1"/>
</dbReference>
<keyword evidence="4" id="KW-0677">Repeat</keyword>
<proteinExistence type="inferred from homology"/>
<keyword evidence="15" id="KW-1185">Reference proteome</keyword>
<dbReference type="Proteomes" id="UP000028990">
    <property type="component" value="Unassembled WGS sequence"/>
</dbReference>
<evidence type="ECO:0000256" key="4">
    <source>
        <dbReference type="ARBA" id="ARBA00022737"/>
    </source>
</evidence>
<dbReference type="EMBL" id="KN123896">
    <property type="protein sequence ID" value="KFO22931.1"/>
    <property type="molecule type" value="Genomic_DNA"/>
</dbReference>
<evidence type="ECO:0000256" key="12">
    <source>
        <dbReference type="SAM" id="MobiDB-lite"/>
    </source>
</evidence>
<dbReference type="SUPFAM" id="SSF57667">
    <property type="entry name" value="beta-beta-alpha zinc fingers"/>
    <property type="match status" value="3"/>
</dbReference>
<evidence type="ECO:0000256" key="2">
    <source>
        <dbReference type="ARBA" id="ARBA00006991"/>
    </source>
</evidence>
<comment type="subcellular location">
    <subcellularLocation>
        <location evidence="1">Nucleus</location>
    </subcellularLocation>
</comment>
<dbReference type="InterPro" id="IPR036236">
    <property type="entry name" value="Znf_C2H2_sf"/>
</dbReference>
<dbReference type="AlphaFoldDB" id="A0A091DJF2"/>
<keyword evidence="8" id="KW-0238">DNA-binding</keyword>
<reference evidence="14 15" key="1">
    <citation type="submission" date="2013-11" db="EMBL/GenBank/DDBJ databases">
        <title>The Damaraland mole rat (Fukomys damarensis) genome and evolution of African mole rats.</title>
        <authorList>
            <person name="Gladyshev V.N."/>
            <person name="Fang X."/>
        </authorList>
    </citation>
    <scope>NUCLEOTIDE SEQUENCE [LARGE SCALE GENOMIC DNA]</scope>
    <source>
        <tissue evidence="14">Liver</tissue>
    </source>
</reference>
<dbReference type="InterPro" id="IPR013087">
    <property type="entry name" value="Znf_C2H2_type"/>
</dbReference>
<keyword evidence="9" id="KW-0804">Transcription</keyword>
<dbReference type="FunFam" id="3.30.160.60:FF:000111">
    <property type="entry name" value="GLI family zinc finger 4"/>
    <property type="match status" value="1"/>
</dbReference>
<evidence type="ECO:0000256" key="10">
    <source>
        <dbReference type="ARBA" id="ARBA00023242"/>
    </source>
</evidence>
<keyword evidence="10" id="KW-0539">Nucleus</keyword>
<evidence type="ECO:0000259" key="13">
    <source>
        <dbReference type="PROSITE" id="PS50157"/>
    </source>
</evidence>
<name>A0A091DJF2_FUKDA</name>
<feature type="domain" description="C2H2-type" evidence="13">
    <location>
        <begin position="241"/>
        <end position="266"/>
    </location>
</feature>
<dbReference type="PROSITE" id="PS50157">
    <property type="entry name" value="ZINC_FINGER_C2H2_2"/>
    <property type="match status" value="5"/>
</dbReference>
<keyword evidence="5 11" id="KW-0863">Zinc-finger</keyword>
<evidence type="ECO:0000256" key="9">
    <source>
        <dbReference type="ARBA" id="ARBA00023163"/>
    </source>
</evidence>
<dbReference type="STRING" id="885580.ENSFDAP00000000960"/>
<dbReference type="FunFam" id="3.30.160.60:FF:000295">
    <property type="entry name" value="zinc finger protein 19"/>
    <property type="match status" value="1"/>
</dbReference>
<organism evidence="14 15">
    <name type="scientific">Fukomys damarensis</name>
    <name type="common">Damaraland mole rat</name>
    <name type="synonym">Cryptomys damarensis</name>
    <dbReference type="NCBI Taxonomy" id="885580"/>
    <lineage>
        <taxon>Eukaryota</taxon>
        <taxon>Metazoa</taxon>
        <taxon>Chordata</taxon>
        <taxon>Craniata</taxon>
        <taxon>Vertebrata</taxon>
        <taxon>Euteleostomi</taxon>
        <taxon>Mammalia</taxon>
        <taxon>Eutheria</taxon>
        <taxon>Euarchontoglires</taxon>
        <taxon>Glires</taxon>
        <taxon>Rodentia</taxon>
        <taxon>Hystricomorpha</taxon>
        <taxon>Bathyergidae</taxon>
        <taxon>Fukomys</taxon>
    </lineage>
</organism>
<feature type="domain" description="C2H2-type" evidence="13">
    <location>
        <begin position="213"/>
        <end position="240"/>
    </location>
</feature>
<evidence type="ECO:0000313" key="14">
    <source>
        <dbReference type="EMBL" id="KFO22931.1"/>
    </source>
</evidence>
<gene>
    <name evidence="14" type="ORF">H920_15697</name>
</gene>
<feature type="domain" description="C2H2-type" evidence="13">
    <location>
        <begin position="157"/>
        <end position="184"/>
    </location>
</feature>
<feature type="region of interest" description="Disordered" evidence="12">
    <location>
        <begin position="1"/>
        <end position="24"/>
    </location>
</feature>
<dbReference type="GO" id="GO:0005634">
    <property type="term" value="C:nucleus"/>
    <property type="evidence" value="ECO:0007669"/>
    <property type="project" value="UniProtKB-SubCell"/>
</dbReference>
<dbReference type="FunFam" id="3.30.160.60:FF:001542">
    <property type="entry name" value="zinc finger protein 3 homolog"/>
    <property type="match status" value="1"/>
</dbReference>
<evidence type="ECO:0000256" key="5">
    <source>
        <dbReference type="ARBA" id="ARBA00022771"/>
    </source>
</evidence>
<dbReference type="FunFam" id="3.30.160.60:FF:002254">
    <property type="entry name" value="Zinc finger protein 540"/>
    <property type="match status" value="1"/>
</dbReference>
<dbReference type="GO" id="GO:0008270">
    <property type="term" value="F:zinc ion binding"/>
    <property type="evidence" value="ECO:0007669"/>
    <property type="project" value="UniProtKB-KW"/>
</dbReference>
<evidence type="ECO:0000256" key="8">
    <source>
        <dbReference type="ARBA" id="ARBA00023125"/>
    </source>
</evidence>
<dbReference type="PANTHER" id="PTHR24377">
    <property type="entry name" value="IP01015P-RELATED"/>
    <property type="match status" value="1"/>
</dbReference>